<name>A0AAV4GKH5_9GAST</name>
<dbReference type="AlphaFoldDB" id="A0AAV4GKH5"/>
<proteinExistence type="predicted"/>
<dbReference type="EMBL" id="BMAT01005048">
    <property type="protein sequence ID" value="GFR86213.1"/>
    <property type="molecule type" value="Genomic_DNA"/>
</dbReference>
<dbReference type="Proteomes" id="UP000762676">
    <property type="component" value="Unassembled WGS sequence"/>
</dbReference>
<gene>
    <name evidence="2" type="ORF">ElyMa_002461500</name>
</gene>
<evidence type="ECO:0000313" key="3">
    <source>
        <dbReference type="Proteomes" id="UP000762676"/>
    </source>
</evidence>
<sequence length="84" mass="9727">MPRHLHHEEPSAWSGAVSRRAGGSSQSARQIYPQRQQPVWIGHLDFDYETESAQLQVMDRNLGPLKRLAGAHHWTLQFSPQRNW</sequence>
<feature type="compositionally biased region" description="Basic and acidic residues" evidence="1">
    <location>
        <begin position="1"/>
        <end position="10"/>
    </location>
</feature>
<evidence type="ECO:0000313" key="2">
    <source>
        <dbReference type="EMBL" id="GFR86213.1"/>
    </source>
</evidence>
<organism evidence="2 3">
    <name type="scientific">Elysia marginata</name>
    <dbReference type="NCBI Taxonomy" id="1093978"/>
    <lineage>
        <taxon>Eukaryota</taxon>
        <taxon>Metazoa</taxon>
        <taxon>Spiralia</taxon>
        <taxon>Lophotrochozoa</taxon>
        <taxon>Mollusca</taxon>
        <taxon>Gastropoda</taxon>
        <taxon>Heterobranchia</taxon>
        <taxon>Euthyneura</taxon>
        <taxon>Panpulmonata</taxon>
        <taxon>Sacoglossa</taxon>
        <taxon>Placobranchoidea</taxon>
        <taxon>Plakobranchidae</taxon>
        <taxon>Elysia</taxon>
    </lineage>
</organism>
<accession>A0AAV4GKH5</accession>
<reference evidence="2 3" key="1">
    <citation type="journal article" date="2021" name="Elife">
        <title>Chloroplast acquisition without the gene transfer in kleptoplastic sea slugs, Plakobranchus ocellatus.</title>
        <authorList>
            <person name="Maeda T."/>
            <person name="Takahashi S."/>
            <person name="Yoshida T."/>
            <person name="Shimamura S."/>
            <person name="Takaki Y."/>
            <person name="Nagai Y."/>
            <person name="Toyoda A."/>
            <person name="Suzuki Y."/>
            <person name="Arimoto A."/>
            <person name="Ishii H."/>
            <person name="Satoh N."/>
            <person name="Nishiyama T."/>
            <person name="Hasebe M."/>
            <person name="Maruyama T."/>
            <person name="Minagawa J."/>
            <person name="Obokata J."/>
            <person name="Shigenobu S."/>
        </authorList>
    </citation>
    <scope>NUCLEOTIDE SEQUENCE [LARGE SCALE GENOMIC DNA]</scope>
</reference>
<comment type="caution">
    <text evidence="2">The sequence shown here is derived from an EMBL/GenBank/DDBJ whole genome shotgun (WGS) entry which is preliminary data.</text>
</comment>
<feature type="region of interest" description="Disordered" evidence="1">
    <location>
        <begin position="1"/>
        <end position="32"/>
    </location>
</feature>
<keyword evidence="3" id="KW-1185">Reference proteome</keyword>
<evidence type="ECO:0000256" key="1">
    <source>
        <dbReference type="SAM" id="MobiDB-lite"/>
    </source>
</evidence>
<protein>
    <submittedName>
        <fullName evidence="2">Uncharacterized protein</fullName>
    </submittedName>
</protein>
<feature type="compositionally biased region" description="Low complexity" evidence="1">
    <location>
        <begin position="11"/>
        <end position="29"/>
    </location>
</feature>